<feature type="transmembrane region" description="Helical" evidence="1">
    <location>
        <begin position="6"/>
        <end position="23"/>
    </location>
</feature>
<evidence type="ECO:0000256" key="1">
    <source>
        <dbReference type="SAM" id="Phobius"/>
    </source>
</evidence>
<proteinExistence type="predicted"/>
<evidence type="ECO:0000313" key="2">
    <source>
        <dbReference type="EMBL" id="MXQ07508.1"/>
    </source>
</evidence>
<dbReference type="Pfam" id="PF10658">
    <property type="entry name" value="DUF2484"/>
    <property type="match status" value="1"/>
</dbReference>
<keyword evidence="3" id="KW-1185">Reference proteome</keyword>
<organism evidence="2 3">
    <name type="scientific">Kangsaoukella pontilimi</name>
    <dbReference type="NCBI Taxonomy" id="2691042"/>
    <lineage>
        <taxon>Bacteria</taxon>
        <taxon>Pseudomonadati</taxon>
        <taxon>Pseudomonadota</taxon>
        <taxon>Alphaproteobacteria</taxon>
        <taxon>Rhodobacterales</taxon>
        <taxon>Paracoccaceae</taxon>
        <taxon>Kangsaoukella</taxon>
    </lineage>
</organism>
<dbReference type="InterPro" id="IPR018919">
    <property type="entry name" value="DUF2484"/>
</dbReference>
<keyword evidence="1" id="KW-0472">Membrane</keyword>
<dbReference type="RefSeq" id="WP_160763378.1">
    <property type="nucleotide sequence ID" value="NZ_WUPT01000001.1"/>
</dbReference>
<protein>
    <submittedName>
        <fullName evidence="2">DUF2484 family protein</fullName>
    </submittedName>
</protein>
<reference evidence="2 3" key="1">
    <citation type="submission" date="2019-12" db="EMBL/GenBank/DDBJ databases">
        <authorList>
            <person name="Lee S.D."/>
        </authorList>
    </citation>
    <scope>NUCLEOTIDE SEQUENCE [LARGE SCALE GENOMIC DNA]</scope>
    <source>
        <strain evidence="2 3">GH1-50</strain>
    </source>
</reference>
<dbReference type="Proteomes" id="UP000480350">
    <property type="component" value="Unassembled WGS sequence"/>
</dbReference>
<keyword evidence="1" id="KW-0812">Transmembrane</keyword>
<comment type="caution">
    <text evidence="2">The sequence shown here is derived from an EMBL/GenBank/DDBJ whole genome shotgun (WGS) entry which is preliminary data.</text>
</comment>
<dbReference type="AlphaFoldDB" id="A0A7C9IFF1"/>
<sequence length="91" mass="10159">MNFSLIAAFGWLIVANVTGMIPSRYKHWPQAYVLIALGLPILVWVVHDNGPWVALAVFLGACSVLRWPVRYLLRWCMAPFRKTACDSGQGG</sequence>
<keyword evidence="1" id="KW-1133">Transmembrane helix</keyword>
<feature type="transmembrane region" description="Helical" evidence="1">
    <location>
        <begin position="52"/>
        <end position="73"/>
    </location>
</feature>
<evidence type="ECO:0000313" key="3">
    <source>
        <dbReference type="Proteomes" id="UP000480350"/>
    </source>
</evidence>
<reference evidence="2 3" key="2">
    <citation type="submission" date="2020-03" db="EMBL/GenBank/DDBJ databases">
        <title>Kangsaoukella pontilimi gen. nov., sp. nov., a new member of the family Rhodobacteraceae isolated from a tidal mudflat.</title>
        <authorList>
            <person name="Kim I.S."/>
        </authorList>
    </citation>
    <scope>NUCLEOTIDE SEQUENCE [LARGE SCALE GENOMIC DNA]</scope>
    <source>
        <strain evidence="2 3">GH1-50</strain>
    </source>
</reference>
<accession>A0A7C9IFF1</accession>
<feature type="transmembrane region" description="Helical" evidence="1">
    <location>
        <begin position="30"/>
        <end position="46"/>
    </location>
</feature>
<gene>
    <name evidence="2" type="ORF">GQ651_06565</name>
</gene>
<name>A0A7C9IFF1_9RHOB</name>
<dbReference type="EMBL" id="WUPT01000001">
    <property type="protein sequence ID" value="MXQ07508.1"/>
    <property type="molecule type" value="Genomic_DNA"/>
</dbReference>